<dbReference type="Pfam" id="PF03022">
    <property type="entry name" value="MRJP"/>
    <property type="match status" value="2"/>
</dbReference>
<gene>
    <name evidence="5" type="ORF">CLODIP_2_CD03905</name>
</gene>
<dbReference type="PANTHER" id="PTHR10009">
    <property type="entry name" value="PROTEIN YELLOW-RELATED"/>
    <property type="match status" value="1"/>
</dbReference>
<comment type="similarity">
    <text evidence="2">Belongs to the major royal jelly protein family.</text>
</comment>
<dbReference type="GO" id="GO:0005576">
    <property type="term" value="C:extracellular region"/>
    <property type="evidence" value="ECO:0007669"/>
    <property type="project" value="UniProtKB-SubCell"/>
</dbReference>
<name>A0A8S1E5Y3_9INSE</name>
<evidence type="ECO:0000313" key="6">
    <source>
        <dbReference type="Proteomes" id="UP000494165"/>
    </source>
</evidence>
<comment type="caution">
    <text evidence="5">The sequence shown here is derived from an EMBL/GenBank/DDBJ whole genome shotgun (WGS) entry which is preliminary data.</text>
</comment>
<keyword evidence="4" id="KW-0812">Transmembrane</keyword>
<evidence type="ECO:0000313" key="5">
    <source>
        <dbReference type="EMBL" id="CAB3389009.1"/>
    </source>
</evidence>
<evidence type="ECO:0000256" key="3">
    <source>
        <dbReference type="ARBA" id="ARBA00022525"/>
    </source>
</evidence>
<dbReference type="InterPro" id="IPR011042">
    <property type="entry name" value="6-blade_b-propeller_TolB-like"/>
</dbReference>
<dbReference type="OrthoDB" id="9977471at2759"/>
<dbReference type="AlphaFoldDB" id="A0A8S1E5Y3"/>
<dbReference type="SUPFAM" id="SSF101898">
    <property type="entry name" value="NHL repeat"/>
    <property type="match status" value="1"/>
</dbReference>
<keyword evidence="6" id="KW-1185">Reference proteome</keyword>
<dbReference type="Proteomes" id="UP000494165">
    <property type="component" value="Unassembled WGS sequence"/>
</dbReference>
<accession>A0A8S1E5Y3</accession>
<keyword evidence="3" id="KW-0964">Secreted</keyword>
<reference evidence="5 6" key="1">
    <citation type="submission" date="2020-04" db="EMBL/GenBank/DDBJ databases">
        <authorList>
            <person name="Alioto T."/>
            <person name="Alioto T."/>
            <person name="Gomez Garrido J."/>
        </authorList>
    </citation>
    <scope>NUCLEOTIDE SEQUENCE [LARGE SCALE GENOMIC DNA]</scope>
</reference>
<comment type="subcellular location">
    <subcellularLocation>
        <location evidence="1">Secreted</location>
    </subcellularLocation>
</comment>
<proteinExistence type="inferred from homology"/>
<dbReference type="InterPro" id="IPR017996">
    <property type="entry name" value="MRJP/yellow-related"/>
</dbReference>
<dbReference type="PANTHER" id="PTHR10009:SF18">
    <property type="entry name" value="PROTEIN YELLOW-LIKE PROTEIN"/>
    <property type="match status" value="1"/>
</dbReference>
<dbReference type="Gene3D" id="2.120.10.30">
    <property type="entry name" value="TolB, C-terminal domain"/>
    <property type="match status" value="1"/>
</dbReference>
<feature type="transmembrane region" description="Helical" evidence="4">
    <location>
        <begin position="396"/>
        <end position="417"/>
    </location>
</feature>
<sequence>MHFRPLFYIFQFENVQAMNPFFCVFVLLHVSLAMATAANFTQVYKWSNELDYEWPTEASRIFHGTFKPENIKPVYMAVHGTRIFLSLYGHGIPVSLVSLPTSSASSAAPKLTPFPSCRNIHEQGNCHKIQAAKGLEVDAVGRLWVLDSGSKNCKAKIWTINLANSDQTKLIHRLSFFGWVHDLVLDETSDGTFAYISRWGEKHIVVFNFERNQSWIAYTQGIAVFSIALTPKDQEPRHLYLGRYPSKELYSISVAALRNGTRTAYPKLIGNWTATNSYRMLMDNHGTMYSAFWERNFIHVWNTSQPFQEQHFLEVGKPTTLLPFTFDLDSTGTFWLTLFNNKETKPRCSLLKAEVGAKPYSISDSPTSEVSAISSTTITPNCACEEKQTEESFNSALIGSLAFFLVLSCIITLWLTLRIRKLRNSTEQCNADAVEMEIPTLPNPVSPEMVHEEIENDLYGVVTARALPPRM</sequence>
<dbReference type="EMBL" id="CADEPI010001101">
    <property type="protein sequence ID" value="CAB3389009.1"/>
    <property type="molecule type" value="Genomic_DNA"/>
</dbReference>
<keyword evidence="4" id="KW-0472">Membrane</keyword>
<evidence type="ECO:0000256" key="4">
    <source>
        <dbReference type="SAM" id="Phobius"/>
    </source>
</evidence>
<keyword evidence="4" id="KW-1133">Transmembrane helix</keyword>
<organism evidence="5 6">
    <name type="scientific">Cloeon dipterum</name>
    <dbReference type="NCBI Taxonomy" id="197152"/>
    <lineage>
        <taxon>Eukaryota</taxon>
        <taxon>Metazoa</taxon>
        <taxon>Ecdysozoa</taxon>
        <taxon>Arthropoda</taxon>
        <taxon>Hexapoda</taxon>
        <taxon>Insecta</taxon>
        <taxon>Pterygota</taxon>
        <taxon>Palaeoptera</taxon>
        <taxon>Ephemeroptera</taxon>
        <taxon>Pisciforma</taxon>
        <taxon>Baetidae</taxon>
        <taxon>Cloeon</taxon>
    </lineage>
</organism>
<evidence type="ECO:0000256" key="1">
    <source>
        <dbReference type="ARBA" id="ARBA00004613"/>
    </source>
</evidence>
<evidence type="ECO:0000256" key="2">
    <source>
        <dbReference type="ARBA" id="ARBA00009127"/>
    </source>
</evidence>
<protein>
    <submittedName>
        <fullName evidence="5">Uncharacterized protein</fullName>
    </submittedName>
</protein>